<dbReference type="SUPFAM" id="SSF53850">
    <property type="entry name" value="Periplasmic binding protein-like II"/>
    <property type="match status" value="1"/>
</dbReference>
<dbReference type="RefSeq" id="WP_110300768.1">
    <property type="nucleotide sequence ID" value="NZ_QICM01000004.1"/>
</dbReference>
<dbReference type="AlphaFoldDB" id="A0A318EEL8"/>
<dbReference type="Pfam" id="PF13416">
    <property type="entry name" value="SBP_bac_8"/>
    <property type="match status" value="1"/>
</dbReference>
<proteinExistence type="predicted"/>
<gene>
    <name evidence="2" type="ORF">C8C78_10425</name>
</gene>
<dbReference type="Proteomes" id="UP000247389">
    <property type="component" value="Unassembled WGS sequence"/>
</dbReference>
<organism evidence="2 3">
    <name type="scientific">Halanaerobium congolense</name>
    <dbReference type="NCBI Taxonomy" id="54121"/>
    <lineage>
        <taxon>Bacteria</taxon>
        <taxon>Bacillati</taxon>
        <taxon>Bacillota</taxon>
        <taxon>Clostridia</taxon>
        <taxon>Halanaerobiales</taxon>
        <taxon>Halanaerobiaceae</taxon>
        <taxon>Halanaerobium</taxon>
    </lineage>
</organism>
<dbReference type="PANTHER" id="PTHR42779:SF1">
    <property type="entry name" value="PROTEIN YNJB"/>
    <property type="match status" value="1"/>
</dbReference>
<dbReference type="InterPro" id="IPR006059">
    <property type="entry name" value="SBP"/>
</dbReference>
<dbReference type="PIRSF" id="PIRSF029172">
    <property type="entry name" value="UCP029172_ABC_sbc_YnjB"/>
    <property type="match status" value="1"/>
</dbReference>
<comment type="caution">
    <text evidence="2">The sequence shown here is derived from an EMBL/GenBank/DDBJ whole genome shotgun (WGS) entry which is preliminary data.</text>
</comment>
<dbReference type="NCBIfam" id="NF008633">
    <property type="entry name" value="PRK11622.1"/>
    <property type="match status" value="1"/>
</dbReference>
<feature type="chain" id="PRO_5016252137" evidence="1">
    <location>
        <begin position="22"/>
        <end position="400"/>
    </location>
</feature>
<feature type="signal peptide" evidence="1">
    <location>
        <begin position="1"/>
        <end position="21"/>
    </location>
</feature>
<evidence type="ECO:0000313" key="2">
    <source>
        <dbReference type="EMBL" id="PXV68639.1"/>
    </source>
</evidence>
<evidence type="ECO:0000313" key="3">
    <source>
        <dbReference type="Proteomes" id="UP000247389"/>
    </source>
</evidence>
<protein>
    <submittedName>
        <fullName evidence="2">Putative spermidine/putrescine transport system substrate-binding protein</fullName>
    </submittedName>
</protein>
<dbReference type="PANTHER" id="PTHR42779">
    <property type="entry name" value="PROTEIN YNJB"/>
    <property type="match status" value="1"/>
</dbReference>
<sequence>MKKTIVILIVAVLIFSLPAAAEVLEKSWDEILNEADGKTVNFYMFGGDRRINNWVDTFVADNLKEEYNIHVHRVPMGPDDYLNKLLGEKQIGRETGSIDLLWINGENFKIAKENELLFGPFAEKLPNFNKYIDKDSKSVTHDFGYPTEGYEAPYGKAQFTFIYDSAKTAEAPSDFAGLTAWIKDNPGKFTYAALPDFTSSAFVRHVIYNTCGGYEQFYDMGEAEFKRTIQPAMEYLKEIEPYLWREGESYPATQAQLDNLYADGEVWMTMGYHPTKAAGEIEKGNFPESSRSFVIEEGTISNTHFLAIPFNAPQKEAALVAANFLLSFEAQYDKMIPANWGDFTVLDTEKLSEKQKNKFKNIDLGKATLPLEELEAHRVPEIPAKWVPIIEEIWSKEVAR</sequence>
<reference evidence="2 3" key="1">
    <citation type="submission" date="2018-04" db="EMBL/GenBank/DDBJ databases">
        <title>Subsurface microbial communities from deep shales in Ohio and West Virginia, USA.</title>
        <authorList>
            <person name="Wrighton K."/>
        </authorList>
    </citation>
    <scope>NUCLEOTIDE SEQUENCE [LARGE SCALE GENOMIC DNA]</scope>
    <source>
        <strain evidence="2 3">MSL28</strain>
    </source>
</reference>
<dbReference type="Gene3D" id="3.40.190.10">
    <property type="entry name" value="Periplasmic binding protein-like II"/>
    <property type="match status" value="2"/>
</dbReference>
<dbReference type="EMBL" id="QICM01000004">
    <property type="protein sequence ID" value="PXV68639.1"/>
    <property type="molecule type" value="Genomic_DNA"/>
</dbReference>
<keyword evidence="1" id="KW-0732">Signal</keyword>
<dbReference type="InterPro" id="IPR027020">
    <property type="entry name" value="YnjB"/>
</dbReference>
<accession>A0A318EEL8</accession>
<evidence type="ECO:0000256" key="1">
    <source>
        <dbReference type="SAM" id="SignalP"/>
    </source>
</evidence>
<name>A0A318EEL8_9FIRM</name>